<dbReference type="CDD" id="cd04905">
    <property type="entry name" value="ACT_CM-PDT"/>
    <property type="match status" value="1"/>
</dbReference>
<evidence type="ECO:0000256" key="7">
    <source>
        <dbReference type="ARBA" id="ARBA00047848"/>
    </source>
</evidence>
<evidence type="ECO:0000256" key="5">
    <source>
        <dbReference type="ARBA" id="ARBA00023222"/>
    </source>
</evidence>
<keyword evidence="3" id="KW-0028">Amino-acid biosynthesis</keyword>
<protein>
    <recommendedName>
        <fullName evidence="2">prephenate dehydratase</fullName>
        <ecNumber evidence="2">4.2.1.51</ecNumber>
    </recommendedName>
</protein>
<dbReference type="SUPFAM" id="SSF55021">
    <property type="entry name" value="ACT-like"/>
    <property type="match status" value="1"/>
</dbReference>
<dbReference type="InterPro" id="IPR002912">
    <property type="entry name" value="ACT_dom"/>
</dbReference>
<name>A0A0D6PE32_9PROT</name>
<dbReference type="UniPathway" id="UPA00121">
    <property type="reaction ID" value="UER00345"/>
</dbReference>
<dbReference type="InterPro" id="IPR045865">
    <property type="entry name" value="ACT-like_dom_sf"/>
</dbReference>
<dbReference type="InterPro" id="IPR001086">
    <property type="entry name" value="Preph_deHydtase"/>
</dbReference>
<evidence type="ECO:0000256" key="4">
    <source>
        <dbReference type="ARBA" id="ARBA00023141"/>
    </source>
</evidence>
<evidence type="ECO:0000256" key="1">
    <source>
        <dbReference type="ARBA" id="ARBA00004741"/>
    </source>
</evidence>
<evidence type="ECO:0000313" key="12">
    <source>
        <dbReference type="Proteomes" id="UP000032668"/>
    </source>
</evidence>
<comment type="catalytic activity">
    <reaction evidence="7">
        <text>prephenate + H(+) = 3-phenylpyruvate + CO2 + H2O</text>
        <dbReference type="Rhea" id="RHEA:21648"/>
        <dbReference type="ChEBI" id="CHEBI:15377"/>
        <dbReference type="ChEBI" id="CHEBI:15378"/>
        <dbReference type="ChEBI" id="CHEBI:16526"/>
        <dbReference type="ChEBI" id="CHEBI:18005"/>
        <dbReference type="ChEBI" id="CHEBI:29934"/>
        <dbReference type="EC" id="4.2.1.51"/>
    </reaction>
</comment>
<evidence type="ECO:0000259" key="9">
    <source>
        <dbReference type="PROSITE" id="PS51171"/>
    </source>
</evidence>
<dbReference type="GO" id="GO:0005737">
    <property type="term" value="C:cytoplasm"/>
    <property type="evidence" value="ECO:0007669"/>
    <property type="project" value="TreeGrafter"/>
</dbReference>
<dbReference type="OrthoDB" id="9802281at2"/>
<dbReference type="Gene3D" id="3.30.70.260">
    <property type="match status" value="1"/>
</dbReference>
<dbReference type="PIRSF" id="PIRSF001500">
    <property type="entry name" value="Chor_mut_pdt_Ppr"/>
    <property type="match status" value="1"/>
</dbReference>
<dbReference type="InterPro" id="IPR008242">
    <property type="entry name" value="Chor_mutase/pphenate_deHydtase"/>
</dbReference>
<keyword evidence="12" id="KW-1185">Reference proteome</keyword>
<feature type="domain" description="Prephenate dehydratase" evidence="9">
    <location>
        <begin position="3"/>
        <end position="178"/>
    </location>
</feature>
<dbReference type="Gene3D" id="3.40.190.10">
    <property type="entry name" value="Periplasmic binding protein-like II"/>
    <property type="match status" value="2"/>
</dbReference>
<evidence type="ECO:0000256" key="6">
    <source>
        <dbReference type="ARBA" id="ARBA00023239"/>
    </source>
</evidence>
<dbReference type="PANTHER" id="PTHR21022">
    <property type="entry name" value="PREPHENATE DEHYDRATASE P PROTEIN"/>
    <property type="match status" value="1"/>
</dbReference>
<organism evidence="11 12">
    <name type="scientific">Acidocella aminolytica 101 = DSM 11237</name>
    <dbReference type="NCBI Taxonomy" id="1120923"/>
    <lineage>
        <taxon>Bacteria</taxon>
        <taxon>Pseudomonadati</taxon>
        <taxon>Pseudomonadota</taxon>
        <taxon>Alphaproteobacteria</taxon>
        <taxon>Acetobacterales</taxon>
        <taxon>Acidocellaceae</taxon>
        <taxon>Acidocella</taxon>
    </lineage>
</organism>
<dbReference type="Proteomes" id="UP000032668">
    <property type="component" value="Unassembled WGS sequence"/>
</dbReference>
<dbReference type="PANTHER" id="PTHR21022:SF19">
    <property type="entry name" value="PREPHENATE DEHYDRATASE-RELATED"/>
    <property type="match status" value="1"/>
</dbReference>
<dbReference type="CDD" id="cd13631">
    <property type="entry name" value="PBP2_Ct-PDT_like"/>
    <property type="match status" value="1"/>
</dbReference>
<comment type="caution">
    <text evidence="11">The sequence shown here is derived from an EMBL/GenBank/DDBJ whole genome shotgun (WGS) entry which is preliminary data.</text>
</comment>
<dbReference type="NCBIfam" id="NF008866">
    <property type="entry name" value="PRK11899.1"/>
    <property type="match status" value="1"/>
</dbReference>
<dbReference type="GO" id="GO:0004664">
    <property type="term" value="F:prephenate dehydratase activity"/>
    <property type="evidence" value="ECO:0007669"/>
    <property type="project" value="UniProtKB-EC"/>
</dbReference>
<comment type="pathway">
    <text evidence="1">Amino-acid biosynthesis; L-phenylalanine biosynthesis; phenylpyruvate from prephenate: step 1/1.</text>
</comment>
<reference evidence="11 12" key="1">
    <citation type="submission" date="2012-11" db="EMBL/GenBank/DDBJ databases">
        <title>Whole genome sequence of Acidocella aminolytica 101 = DSM 11237.</title>
        <authorList>
            <person name="Azuma Y."/>
            <person name="Higashiura N."/>
            <person name="Hirakawa H."/>
            <person name="Matsushita K."/>
        </authorList>
    </citation>
    <scope>NUCLEOTIDE SEQUENCE [LARGE SCALE GENOMIC DNA]</scope>
    <source>
        <strain evidence="12">101 / DSM 11237</strain>
    </source>
</reference>
<proteinExistence type="predicted"/>
<sequence>MSIIAFQGQPGAYSDLACRIAFPGAATLPCASFQAAMAEVREGRADLAMLPPENSLAGRVADMHALLPGSGLSIIGETFLRVEHCLLAPKGTQIADIKRIHSHTVALGQVRNLLAELNATPVVEYDTAGAAEIVAKLNSKEDAAIASSLAGEMYGLDILRRNVEDERHNTTRFYIMAREKLVLEPDTPGLMTTFVFNVRNVPAALYKALGGFATNGVNMTKLESYMLNGSFTATQFLAEVEGHPAQRHLKLAFEELEFFCTEFKILGTYKMDPYRRQHRETLDATPA</sequence>
<evidence type="ECO:0000313" key="11">
    <source>
        <dbReference type="EMBL" id="GAN79932.1"/>
    </source>
</evidence>
<dbReference type="GO" id="GO:0009094">
    <property type="term" value="P:L-phenylalanine biosynthetic process"/>
    <property type="evidence" value="ECO:0007669"/>
    <property type="project" value="UniProtKB-UniPathway"/>
</dbReference>
<dbReference type="EC" id="4.2.1.51" evidence="2"/>
<keyword evidence="5" id="KW-0584">Phenylalanine biosynthesis</keyword>
<evidence type="ECO:0000256" key="2">
    <source>
        <dbReference type="ARBA" id="ARBA00013147"/>
    </source>
</evidence>
<feature type="site" description="Essential for prephenate dehydratase activity" evidence="8">
    <location>
        <position position="171"/>
    </location>
</feature>
<dbReference type="STRING" id="1120923.SAMN02746095_00851"/>
<evidence type="ECO:0000259" key="10">
    <source>
        <dbReference type="PROSITE" id="PS51671"/>
    </source>
</evidence>
<dbReference type="Pfam" id="PF00800">
    <property type="entry name" value="PDT"/>
    <property type="match status" value="1"/>
</dbReference>
<gene>
    <name evidence="11" type="ORF">Aam_034_076</name>
</gene>
<evidence type="ECO:0000256" key="3">
    <source>
        <dbReference type="ARBA" id="ARBA00022605"/>
    </source>
</evidence>
<dbReference type="AlphaFoldDB" id="A0A0D6PE32"/>
<accession>A0A0D6PE32</accession>
<dbReference type="PROSITE" id="PS51171">
    <property type="entry name" value="PREPHENATE_DEHYDR_3"/>
    <property type="match status" value="1"/>
</dbReference>
<feature type="domain" description="ACT" evidence="10">
    <location>
        <begin position="193"/>
        <end position="270"/>
    </location>
</feature>
<keyword evidence="6" id="KW-0456">Lyase</keyword>
<keyword evidence="4" id="KW-0057">Aromatic amino acid biosynthesis</keyword>
<evidence type="ECO:0000256" key="8">
    <source>
        <dbReference type="PIRSR" id="PIRSR001500-2"/>
    </source>
</evidence>
<dbReference type="EMBL" id="BANC01000034">
    <property type="protein sequence ID" value="GAN79932.1"/>
    <property type="molecule type" value="Genomic_DNA"/>
</dbReference>
<dbReference type="PROSITE" id="PS51671">
    <property type="entry name" value="ACT"/>
    <property type="match status" value="1"/>
</dbReference>
<dbReference type="SUPFAM" id="SSF53850">
    <property type="entry name" value="Periplasmic binding protein-like II"/>
    <property type="match status" value="1"/>
</dbReference>
<dbReference type="RefSeq" id="WP_048878351.1">
    <property type="nucleotide sequence ID" value="NZ_BANC01000034.1"/>
</dbReference>